<accession>A0A8H3ZMS0</accession>
<proteinExistence type="predicted"/>
<evidence type="ECO:0000313" key="2">
    <source>
        <dbReference type="EMBL" id="KAF0319511.1"/>
    </source>
</evidence>
<gene>
    <name evidence="2" type="ORF">GQ607_013330</name>
</gene>
<feature type="compositionally biased region" description="Basic residues" evidence="1">
    <location>
        <begin position="24"/>
        <end position="38"/>
    </location>
</feature>
<sequence length="131" mass="15261">MKTRQRPYLQHPQSLESTYPPKTKTNKHKYKRKYKRPRGIQDTPTASPKFPVRTYQPPTNPQLPRLTSRSYAKPPQPISRKASSSTAKPCRRSLNVAIQTWLRLAASKRRHTRLTVSVDLIREKKRLTLTS</sequence>
<dbReference type="EMBL" id="WOWK01000095">
    <property type="protein sequence ID" value="KAF0319511.1"/>
    <property type="molecule type" value="Genomic_DNA"/>
</dbReference>
<feature type="region of interest" description="Disordered" evidence="1">
    <location>
        <begin position="1"/>
        <end position="90"/>
    </location>
</feature>
<reference evidence="2 3" key="1">
    <citation type="submission" date="2019-12" db="EMBL/GenBank/DDBJ databases">
        <title>A genome sequence resource for the geographically widespread anthracnose pathogen Colletotrichum asianum.</title>
        <authorList>
            <person name="Meng Y."/>
        </authorList>
    </citation>
    <scope>NUCLEOTIDE SEQUENCE [LARGE SCALE GENOMIC DNA]</scope>
    <source>
        <strain evidence="2 3">ICMP 18580</strain>
    </source>
</reference>
<name>A0A8H3ZMS0_9PEZI</name>
<organism evidence="2 3">
    <name type="scientific">Colletotrichum asianum</name>
    <dbReference type="NCBI Taxonomy" id="702518"/>
    <lineage>
        <taxon>Eukaryota</taxon>
        <taxon>Fungi</taxon>
        <taxon>Dikarya</taxon>
        <taxon>Ascomycota</taxon>
        <taxon>Pezizomycotina</taxon>
        <taxon>Sordariomycetes</taxon>
        <taxon>Hypocreomycetidae</taxon>
        <taxon>Glomerellales</taxon>
        <taxon>Glomerellaceae</taxon>
        <taxon>Colletotrichum</taxon>
        <taxon>Colletotrichum gloeosporioides species complex</taxon>
    </lineage>
</organism>
<dbReference type="Proteomes" id="UP000434172">
    <property type="component" value="Unassembled WGS sequence"/>
</dbReference>
<keyword evidence="3" id="KW-1185">Reference proteome</keyword>
<evidence type="ECO:0000313" key="3">
    <source>
        <dbReference type="Proteomes" id="UP000434172"/>
    </source>
</evidence>
<dbReference type="AlphaFoldDB" id="A0A8H3ZMS0"/>
<comment type="caution">
    <text evidence="2">The sequence shown here is derived from an EMBL/GenBank/DDBJ whole genome shotgun (WGS) entry which is preliminary data.</text>
</comment>
<evidence type="ECO:0000256" key="1">
    <source>
        <dbReference type="SAM" id="MobiDB-lite"/>
    </source>
</evidence>
<protein>
    <submittedName>
        <fullName evidence="2">Uncharacterized protein</fullName>
    </submittedName>
</protein>